<gene>
    <name evidence="2" type="ORF">E2C01_102709</name>
</gene>
<accession>A0A5B7KN77</accession>
<comment type="caution">
    <text evidence="2">The sequence shown here is derived from an EMBL/GenBank/DDBJ whole genome shotgun (WGS) entry which is preliminary data.</text>
</comment>
<protein>
    <submittedName>
        <fullName evidence="2">Uncharacterized protein</fullName>
    </submittedName>
</protein>
<evidence type="ECO:0000256" key="1">
    <source>
        <dbReference type="SAM" id="MobiDB-lite"/>
    </source>
</evidence>
<sequence>MYNDPSNCVVSLGPPGSVAREPGYPRYADERGNAPGNTLPQ</sequence>
<organism evidence="2 3">
    <name type="scientific">Portunus trituberculatus</name>
    <name type="common">Swimming crab</name>
    <name type="synonym">Neptunus trituberculatus</name>
    <dbReference type="NCBI Taxonomy" id="210409"/>
    <lineage>
        <taxon>Eukaryota</taxon>
        <taxon>Metazoa</taxon>
        <taxon>Ecdysozoa</taxon>
        <taxon>Arthropoda</taxon>
        <taxon>Crustacea</taxon>
        <taxon>Multicrustacea</taxon>
        <taxon>Malacostraca</taxon>
        <taxon>Eumalacostraca</taxon>
        <taxon>Eucarida</taxon>
        <taxon>Decapoda</taxon>
        <taxon>Pleocyemata</taxon>
        <taxon>Brachyura</taxon>
        <taxon>Eubrachyura</taxon>
        <taxon>Portunoidea</taxon>
        <taxon>Portunidae</taxon>
        <taxon>Portuninae</taxon>
        <taxon>Portunus</taxon>
    </lineage>
</organism>
<name>A0A5B7KN77_PORTR</name>
<dbReference type="EMBL" id="VSRR010153467">
    <property type="protein sequence ID" value="MPD06878.1"/>
    <property type="molecule type" value="Genomic_DNA"/>
</dbReference>
<keyword evidence="3" id="KW-1185">Reference proteome</keyword>
<evidence type="ECO:0000313" key="2">
    <source>
        <dbReference type="EMBL" id="MPD06878.1"/>
    </source>
</evidence>
<feature type="region of interest" description="Disordered" evidence="1">
    <location>
        <begin position="1"/>
        <end position="41"/>
    </location>
</feature>
<proteinExistence type="predicted"/>
<dbReference type="Proteomes" id="UP000324222">
    <property type="component" value="Unassembled WGS sequence"/>
</dbReference>
<dbReference type="AlphaFoldDB" id="A0A5B7KN77"/>
<reference evidence="2 3" key="1">
    <citation type="submission" date="2019-05" db="EMBL/GenBank/DDBJ databases">
        <title>Another draft genome of Portunus trituberculatus and its Hox gene families provides insights of decapod evolution.</title>
        <authorList>
            <person name="Jeong J.-H."/>
            <person name="Song I."/>
            <person name="Kim S."/>
            <person name="Choi T."/>
            <person name="Kim D."/>
            <person name="Ryu S."/>
            <person name="Kim W."/>
        </authorList>
    </citation>
    <scope>NUCLEOTIDE SEQUENCE [LARGE SCALE GENOMIC DNA]</scope>
    <source>
        <tissue evidence="2">Muscle</tissue>
    </source>
</reference>
<evidence type="ECO:0000313" key="3">
    <source>
        <dbReference type="Proteomes" id="UP000324222"/>
    </source>
</evidence>